<protein>
    <submittedName>
        <fullName evidence="2">Uncharacterized protein</fullName>
    </submittedName>
</protein>
<organism evidence="2 3">
    <name type="scientific">Roseovarius nubinhibens</name>
    <dbReference type="NCBI Taxonomy" id="314263"/>
    <lineage>
        <taxon>Bacteria</taxon>
        <taxon>Pseudomonadati</taxon>
        <taxon>Pseudomonadota</taxon>
        <taxon>Alphaproteobacteria</taxon>
        <taxon>Rhodobacterales</taxon>
        <taxon>Roseobacteraceae</taxon>
        <taxon>Roseovarius</taxon>
    </lineage>
</organism>
<evidence type="ECO:0000313" key="3">
    <source>
        <dbReference type="Proteomes" id="UP000264719"/>
    </source>
</evidence>
<feature type="transmembrane region" description="Helical" evidence="1">
    <location>
        <begin position="6"/>
        <end position="31"/>
    </location>
</feature>
<accession>A0A348WCH5</accession>
<keyword evidence="1" id="KW-1133">Transmembrane helix</keyword>
<comment type="caution">
    <text evidence="2">The sequence shown here is derived from an EMBL/GenBank/DDBJ whole genome shotgun (WGS) entry which is preliminary data.</text>
</comment>
<evidence type="ECO:0000313" key="2">
    <source>
        <dbReference type="EMBL" id="HAR52237.1"/>
    </source>
</evidence>
<dbReference type="RefSeq" id="WP_339853559.1">
    <property type="nucleotide sequence ID" value="NZ_CAXAXR010000005.1"/>
</dbReference>
<proteinExistence type="predicted"/>
<evidence type="ECO:0000256" key="1">
    <source>
        <dbReference type="SAM" id="Phobius"/>
    </source>
</evidence>
<gene>
    <name evidence="2" type="ORF">DCS45_10235</name>
</gene>
<keyword evidence="1" id="KW-0472">Membrane</keyword>
<dbReference type="Proteomes" id="UP000264719">
    <property type="component" value="Unassembled WGS sequence"/>
</dbReference>
<dbReference type="AlphaFoldDB" id="A0A348WCH5"/>
<reference evidence="2 3" key="1">
    <citation type="journal article" date="2018" name="Nat. Biotechnol.">
        <title>A standardized bacterial taxonomy based on genome phylogeny substantially revises the tree of life.</title>
        <authorList>
            <person name="Parks D.H."/>
            <person name="Chuvochina M."/>
            <person name="Waite D.W."/>
            <person name="Rinke C."/>
            <person name="Skarshewski A."/>
            <person name="Chaumeil P.A."/>
            <person name="Hugenholtz P."/>
        </authorList>
    </citation>
    <scope>NUCLEOTIDE SEQUENCE [LARGE SCALE GENOMIC DNA]</scope>
    <source>
        <strain evidence="2">UBA9169</strain>
    </source>
</reference>
<dbReference type="EMBL" id="DMVW01000098">
    <property type="protein sequence ID" value="HAR52237.1"/>
    <property type="molecule type" value="Genomic_DNA"/>
</dbReference>
<keyword evidence="1" id="KW-0812">Transmembrane</keyword>
<sequence length="150" mass="16880">MTNFLTSVWAILGGFSIAVGAIFVLGGDLFFGIFAEREKRTFPVCQRSLFTFLGDNLEWKQSVAPVQSYEVVCGYVAGVANEYGTITDRWHTFEEGRLVSSDTKIPGATHTVECVRYNDPPQKHHSRGWLLMDKDLFCEMPTQGVPPRRD</sequence>
<name>A0A348WCH5_9RHOB</name>